<dbReference type="InterPro" id="IPR036890">
    <property type="entry name" value="HATPase_C_sf"/>
</dbReference>
<keyword evidence="7" id="KW-0067">ATP-binding</keyword>
<keyword evidence="4" id="KW-0808">Transferase</keyword>
<dbReference type="SMART" id="SM00387">
    <property type="entry name" value="HATPase_c"/>
    <property type="match status" value="1"/>
</dbReference>
<protein>
    <recommendedName>
        <fullName evidence="2">histidine kinase</fullName>
        <ecNumber evidence="2">2.7.13.3</ecNumber>
    </recommendedName>
</protein>
<keyword evidence="3" id="KW-0597">Phosphoprotein</keyword>
<dbReference type="Pfam" id="PF02518">
    <property type="entry name" value="HATPase_c"/>
    <property type="match status" value="1"/>
</dbReference>
<feature type="domain" description="Histidine kinase" evidence="10">
    <location>
        <begin position="520"/>
        <end position="735"/>
    </location>
</feature>
<dbReference type="InterPro" id="IPR004358">
    <property type="entry name" value="Sig_transdc_His_kin-like_C"/>
</dbReference>
<keyword evidence="6" id="KW-0418">Kinase</keyword>
<comment type="caution">
    <text evidence="11">The sequence shown here is derived from an EMBL/GenBank/DDBJ whole genome shotgun (WGS) entry which is preliminary data.</text>
</comment>
<dbReference type="EMBL" id="VTWT01000013">
    <property type="protein sequence ID" value="KAA9325169.1"/>
    <property type="molecule type" value="Genomic_DNA"/>
</dbReference>
<keyword evidence="8" id="KW-0902">Two-component regulatory system</keyword>
<dbReference type="Gene3D" id="3.30.565.10">
    <property type="entry name" value="Histidine kinase-like ATPase, C-terminal domain"/>
    <property type="match status" value="2"/>
</dbReference>
<evidence type="ECO:0000256" key="6">
    <source>
        <dbReference type="ARBA" id="ARBA00022777"/>
    </source>
</evidence>
<dbReference type="AlphaFoldDB" id="A0A5N1IIQ2"/>
<comment type="catalytic activity">
    <reaction evidence="1">
        <text>ATP + protein L-histidine = ADP + protein N-phospho-L-histidine.</text>
        <dbReference type="EC" id="2.7.13.3"/>
    </reaction>
</comment>
<reference evidence="11 12" key="1">
    <citation type="submission" date="2019-09" db="EMBL/GenBank/DDBJ databases">
        <title>Genome sequence of Adhaeribacter sp. M2.</title>
        <authorList>
            <person name="Srinivasan S."/>
        </authorList>
    </citation>
    <scope>NUCLEOTIDE SEQUENCE [LARGE SCALE GENOMIC DNA]</scope>
    <source>
        <strain evidence="11 12">M2</strain>
    </source>
</reference>
<evidence type="ECO:0000256" key="1">
    <source>
        <dbReference type="ARBA" id="ARBA00000085"/>
    </source>
</evidence>
<dbReference type="PROSITE" id="PS50109">
    <property type="entry name" value="HIS_KIN"/>
    <property type="match status" value="1"/>
</dbReference>
<proteinExistence type="predicted"/>
<evidence type="ECO:0000313" key="11">
    <source>
        <dbReference type="EMBL" id="KAA9325169.1"/>
    </source>
</evidence>
<organism evidence="11 12">
    <name type="scientific">Adhaeribacter soli</name>
    <dbReference type="NCBI Taxonomy" id="2607655"/>
    <lineage>
        <taxon>Bacteria</taxon>
        <taxon>Pseudomonadati</taxon>
        <taxon>Bacteroidota</taxon>
        <taxon>Cytophagia</taxon>
        <taxon>Cytophagales</taxon>
        <taxon>Hymenobacteraceae</taxon>
        <taxon>Adhaeribacter</taxon>
    </lineage>
</organism>
<dbReference type="GO" id="GO:0005524">
    <property type="term" value="F:ATP binding"/>
    <property type="evidence" value="ECO:0007669"/>
    <property type="project" value="UniProtKB-KW"/>
</dbReference>
<name>A0A5N1IIQ2_9BACT</name>
<evidence type="ECO:0000259" key="10">
    <source>
        <dbReference type="PROSITE" id="PS50109"/>
    </source>
</evidence>
<dbReference type="Proteomes" id="UP000326570">
    <property type="component" value="Unassembled WGS sequence"/>
</dbReference>
<dbReference type="PRINTS" id="PR00344">
    <property type="entry name" value="BCTRLSENSOR"/>
</dbReference>
<dbReference type="SUPFAM" id="SSF55874">
    <property type="entry name" value="ATPase domain of HSP90 chaperone/DNA topoisomerase II/histidine kinase"/>
    <property type="match status" value="2"/>
</dbReference>
<dbReference type="InterPro" id="IPR005467">
    <property type="entry name" value="His_kinase_dom"/>
</dbReference>
<evidence type="ECO:0000256" key="2">
    <source>
        <dbReference type="ARBA" id="ARBA00012438"/>
    </source>
</evidence>
<evidence type="ECO:0000256" key="3">
    <source>
        <dbReference type="ARBA" id="ARBA00022553"/>
    </source>
</evidence>
<accession>A0A5N1IIQ2</accession>
<evidence type="ECO:0000313" key="12">
    <source>
        <dbReference type="Proteomes" id="UP000326570"/>
    </source>
</evidence>
<gene>
    <name evidence="11" type="ORF">F0P94_18230</name>
</gene>
<dbReference type="InterPro" id="IPR003594">
    <property type="entry name" value="HATPase_dom"/>
</dbReference>
<dbReference type="Pfam" id="PF13589">
    <property type="entry name" value="HATPase_c_3"/>
    <property type="match status" value="1"/>
</dbReference>
<keyword evidence="5" id="KW-0547">Nucleotide-binding</keyword>
<feature type="region of interest" description="Disordered" evidence="9">
    <location>
        <begin position="1"/>
        <end position="24"/>
    </location>
</feature>
<evidence type="ECO:0000256" key="5">
    <source>
        <dbReference type="ARBA" id="ARBA00022741"/>
    </source>
</evidence>
<dbReference type="PANTHER" id="PTHR43065">
    <property type="entry name" value="SENSOR HISTIDINE KINASE"/>
    <property type="match status" value="1"/>
</dbReference>
<dbReference type="GO" id="GO:0004673">
    <property type="term" value="F:protein histidine kinase activity"/>
    <property type="evidence" value="ECO:0007669"/>
    <property type="project" value="UniProtKB-EC"/>
</dbReference>
<sequence length="741" mass="85367">MAFGKIISADNRGRKKNSQEANSSISSEGQGLKFRFDVSTFRLLGRELITDRITALFELVKNSYDANADNVSVEFYNVNKVSLNSKIIIRDDGLGMSYTDIKNKWMVIGTNSKRSSRLSPAPYFRKVVGQKGVGRFAVDKLGSTMTLTTKRADSPQITTLETDWKEYEKLSKQLDLFDPSNEELSANRKFFTDIENRYWVEKRNDDSHGTTIEITSIRDPWTELDIERAYKELAKLVSPINKLNHPFSIRIKSNEYENFKDLEVLSKAINHATEEITVKFDSENKLQESLKYEKGELKLITTPYKKMGPVYLKLYYFDKKAKDIYKKEYQGGNIDGLKIYRDGVITTPFAEYEAQDIKKRDILGIDKRRYSGFFDKVSSSDLLGFIEISETNNPSIIDSTNRQDFVDNEEYRELKSFIIEQLDELEKYLKGEKDREKRQTESNLKDARDKLKVFTSIVRDLRNTSPSDLHGQFDALEQQSIQIKAYVERGIKQYIDIDKKLTRQENLFLSLMSLQDYALEIAHVVRTSLGKIAGIASYLYRRLPETDLNEEFRGAAKQVYDEMQSLDSVVSFLLSYAKSNTDFKEFDMKVLIEKAFDMHKHIFEKENIKSIVEINSSLLITHNEKFVEDIIENLISNSVKAVKNNDGEKIIKCTGLVEENQFIIYFSDNGYGIKEEDKNRIFNIYHTSTAEQGGAGIGLYVVKTRIESMKGSVEVIENEFKPTGATFKIELPFNKYGIKNE</sequence>
<dbReference type="RefSeq" id="WP_150905759.1">
    <property type="nucleotide sequence ID" value="NZ_VTWT01000013.1"/>
</dbReference>
<evidence type="ECO:0000256" key="8">
    <source>
        <dbReference type="ARBA" id="ARBA00023012"/>
    </source>
</evidence>
<evidence type="ECO:0000256" key="4">
    <source>
        <dbReference type="ARBA" id="ARBA00022679"/>
    </source>
</evidence>
<evidence type="ECO:0000256" key="7">
    <source>
        <dbReference type="ARBA" id="ARBA00022840"/>
    </source>
</evidence>
<dbReference type="EC" id="2.7.13.3" evidence="2"/>
<dbReference type="PANTHER" id="PTHR43065:SF10">
    <property type="entry name" value="PEROXIDE STRESS-ACTIVATED HISTIDINE KINASE MAK3"/>
    <property type="match status" value="1"/>
</dbReference>
<dbReference type="GO" id="GO:0000160">
    <property type="term" value="P:phosphorelay signal transduction system"/>
    <property type="evidence" value="ECO:0007669"/>
    <property type="project" value="UniProtKB-KW"/>
</dbReference>
<keyword evidence="12" id="KW-1185">Reference proteome</keyword>
<evidence type="ECO:0000256" key="9">
    <source>
        <dbReference type="SAM" id="MobiDB-lite"/>
    </source>
</evidence>